<evidence type="ECO:0000313" key="6">
    <source>
        <dbReference type="Proteomes" id="UP000440578"/>
    </source>
</evidence>
<dbReference type="InterPro" id="IPR027417">
    <property type="entry name" value="P-loop_NTPase"/>
</dbReference>
<dbReference type="Gene3D" id="3.40.50.300">
    <property type="entry name" value="P-loop containing nucleotide triphosphate hydrolases"/>
    <property type="match status" value="2"/>
</dbReference>
<dbReference type="EMBL" id="VIIS01000082">
    <property type="protein sequence ID" value="KAF0313561.1"/>
    <property type="molecule type" value="Genomic_DNA"/>
</dbReference>
<evidence type="ECO:0000313" key="5">
    <source>
        <dbReference type="EMBL" id="KAF0313561.1"/>
    </source>
</evidence>
<organism evidence="5 6">
    <name type="scientific">Amphibalanus amphitrite</name>
    <name type="common">Striped barnacle</name>
    <name type="synonym">Balanus amphitrite</name>
    <dbReference type="NCBI Taxonomy" id="1232801"/>
    <lineage>
        <taxon>Eukaryota</taxon>
        <taxon>Metazoa</taxon>
        <taxon>Ecdysozoa</taxon>
        <taxon>Arthropoda</taxon>
        <taxon>Crustacea</taxon>
        <taxon>Multicrustacea</taxon>
        <taxon>Cirripedia</taxon>
        <taxon>Thoracica</taxon>
        <taxon>Thoracicalcarea</taxon>
        <taxon>Balanomorpha</taxon>
        <taxon>Balanoidea</taxon>
        <taxon>Balanidae</taxon>
        <taxon>Amphibalaninae</taxon>
        <taxon>Amphibalanus</taxon>
    </lineage>
</organism>
<dbReference type="AlphaFoldDB" id="A0A6A4XFY9"/>
<evidence type="ECO:0000256" key="4">
    <source>
        <dbReference type="RuleBase" id="RU003330"/>
    </source>
</evidence>
<dbReference type="GO" id="GO:0005524">
    <property type="term" value="F:ATP binding"/>
    <property type="evidence" value="ECO:0007669"/>
    <property type="project" value="InterPro"/>
</dbReference>
<name>A0A6A4XFY9_AMPAM</name>
<evidence type="ECO:0000256" key="3">
    <source>
        <dbReference type="ARBA" id="ARBA00022777"/>
    </source>
</evidence>
<dbReference type="CDD" id="cd22979">
    <property type="entry name" value="DD_AK8"/>
    <property type="match status" value="1"/>
</dbReference>
<proteinExistence type="inferred from homology"/>
<keyword evidence="3 4" id="KW-0418">Kinase</keyword>
<accession>A0A6A4XFY9</accession>
<comment type="caution">
    <text evidence="5">The sequence shown here is derived from an EMBL/GenBank/DDBJ whole genome shotgun (WGS) entry which is preliminary data.</text>
</comment>
<sequence>MTDATQRPLKIPQKYVDYLDRHHVHHLIERMYEEVLTAMPSDPLTCLVDFLRRENRNSEVPRILINSYDQDEAMNLAMDLNIQTDAIVLSRHETVYGVTESHADLKERLQDSGGNVTPKLLAEIVARRVKQDDCLRDGWILTGVPQCRDEMLQLQMAGVLPSHVVFISEAAVKRPEPARFQLPRGADAEAKQFARRVRGMLADCGPLARVFYRGEGLRNQVLQFVHSRGRENAPLVLRVLLLGVPGSGRRTQAARIAAKHSLINVRCGDLVRAAIRAGTAEGLAITDFLASNMTPPEELILSLVRQRLSEDDCRSQGWVLYGFPRDSAQAEHLAESDVFPNRVIYLNVPEEVAVARLTSRRYEPASGLVVTLTEDLHLPVEVRHRLRRHPDDDPRRVGVTVARRQAELQGALALLEQDVQEVDGTMTQLEIAEVVEKITVDKPPKFPE</sequence>
<keyword evidence="2" id="KW-0547">Nucleotide-binding</keyword>
<keyword evidence="6" id="KW-1185">Reference proteome</keyword>
<dbReference type="Pfam" id="PF00406">
    <property type="entry name" value="ADK"/>
    <property type="match status" value="1"/>
</dbReference>
<dbReference type="GO" id="GO:0019205">
    <property type="term" value="F:nucleobase-containing compound kinase activity"/>
    <property type="evidence" value="ECO:0007669"/>
    <property type="project" value="InterPro"/>
</dbReference>
<comment type="similarity">
    <text evidence="4">Belongs to the adenylate kinase family.</text>
</comment>
<dbReference type="CDD" id="cd01428">
    <property type="entry name" value="ADK"/>
    <property type="match status" value="1"/>
</dbReference>
<protein>
    <submittedName>
        <fullName evidence="5">Adenylate kinase 8</fullName>
    </submittedName>
</protein>
<dbReference type="SUPFAM" id="SSF52540">
    <property type="entry name" value="P-loop containing nucleoside triphosphate hydrolases"/>
    <property type="match status" value="1"/>
</dbReference>
<dbReference type="PANTHER" id="PTHR23359">
    <property type="entry name" value="NUCLEOTIDE KINASE"/>
    <property type="match status" value="1"/>
</dbReference>
<evidence type="ECO:0000256" key="1">
    <source>
        <dbReference type="ARBA" id="ARBA00022679"/>
    </source>
</evidence>
<dbReference type="OrthoDB" id="522106at2759"/>
<reference evidence="5 6" key="1">
    <citation type="submission" date="2019-07" db="EMBL/GenBank/DDBJ databases">
        <title>Draft genome assembly of a fouling barnacle, Amphibalanus amphitrite (Darwin, 1854): The first reference genome for Thecostraca.</title>
        <authorList>
            <person name="Kim W."/>
        </authorList>
    </citation>
    <scope>NUCLEOTIDE SEQUENCE [LARGE SCALE GENOMIC DNA]</scope>
    <source>
        <strain evidence="5">SNU_AA5</strain>
        <tissue evidence="5">Soma without cirri and trophi</tissue>
    </source>
</reference>
<keyword evidence="1 4" id="KW-0808">Transferase</keyword>
<evidence type="ECO:0000256" key="2">
    <source>
        <dbReference type="ARBA" id="ARBA00022741"/>
    </source>
</evidence>
<dbReference type="PRINTS" id="PR00094">
    <property type="entry name" value="ADENYLTKNASE"/>
</dbReference>
<dbReference type="InterPro" id="IPR000850">
    <property type="entry name" value="Adenylat/UMP-CMP_kin"/>
</dbReference>
<dbReference type="GO" id="GO:0006139">
    <property type="term" value="P:nucleobase-containing compound metabolic process"/>
    <property type="evidence" value="ECO:0007669"/>
    <property type="project" value="InterPro"/>
</dbReference>
<dbReference type="Proteomes" id="UP000440578">
    <property type="component" value="Unassembled WGS sequence"/>
</dbReference>
<gene>
    <name evidence="5" type="primary">AK8_0</name>
    <name evidence="5" type="ORF">FJT64_015935</name>
</gene>